<organism evidence="1 2">
    <name type="scientific">Galdieria yellowstonensis</name>
    <dbReference type="NCBI Taxonomy" id="3028027"/>
    <lineage>
        <taxon>Eukaryota</taxon>
        <taxon>Rhodophyta</taxon>
        <taxon>Bangiophyceae</taxon>
        <taxon>Galdieriales</taxon>
        <taxon>Galdieriaceae</taxon>
        <taxon>Galdieria</taxon>
    </lineage>
</organism>
<protein>
    <submittedName>
        <fullName evidence="1">Uncharacterized protein</fullName>
    </submittedName>
</protein>
<keyword evidence="2" id="KW-1185">Reference proteome</keyword>
<accession>A0AAV9I728</accession>
<name>A0AAV9I728_9RHOD</name>
<evidence type="ECO:0000313" key="1">
    <source>
        <dbReference type="EMBL" id="KAK4523155.1"/>
    </source>
</evidence>
<reference evidence="1 2" key="1">
    <citation type="submission" date="2022-07" db="EMBL/GenBank/DDBJ databases">
        <title>Genome-wide signatures of adaptation to extreme environments.</title>
        <authorList>
            <person name="Cho C.H."/>
            <person name="Yoon H.S."/>
        </authorList>
    </citation>
    <scope>NUCLEOTIDE SEQUENCE [LARGE SCALE GENOMIC DNA]</scope>
    <source>
        <strain evidence="1 2">108.79 E11</strain>
    </source>
</reference>
<gene>
    <name evidence="1" type="ORF">GAYE_PCTG44G1047</name>
</gene>
<dbReference type="AlphaFoldDB" id="A0AAV9I728"/>
<comment type="caution">
    <text evidence="1">The sequence shown here is derived from an EMBL/GenBank/DDBJ whole genome shotgun (WGS) entry which is preliminary data.</text>
</comment>
<dbReference type="EMBL" id="JANCYU010000012">
    <property type="protein sequence ID" value="KAK4523155.1"/>
    <property type="molecule type" value="Genomic_DNA"/>
</dbReference>
<sequence length="308" mass="35046">MSSEASPSASRVAETIQDKNLKYPLVNRPLPVFQILHNFCETYLLPIGGEMSWNWQGEQFVSKIGWLPGFLSESNFGELAVEALINDILYVALDLRLCPRGKWFEDTLKKWISKEVFFQYPSCSRLLSKGSCCGWVENILHVTNKRYLFLFIDENEALKEEKLRSFADLGEIDEFTGRPNPFVLFLGVAIILSVSVFHMPHCRNLNCIVEADECYALSPLSIDFIDLDPFSKNDIESFVRGTTFGDDSILRLLFRSSLQESKEFSNRSRDGTKKRMEKILPDPSLIVTPVDMTLKETTDFCALLLAGV</sequence>
<evidence type="ECO:0000313" key="2">
    <source>
        <dbReference type="Proteomes" id="UP001300502"/>
    </source>
</evidence>
<dbReference type="Proteomes" id="UP001300502">
    <property type="component" value="Unassembled WGS sequence"/>
</dbReference>
<proteinExistence type="predicted"/>